<keyword evidence="2 5" id="KW-0547">Nucleotide-binding</keyword>
<evidence type="ECO:0000313" key="7">
    <source>
        <dbReference type="EMBL" id="QDU96189.1"/>
    </source>
</evidence>
<dbReference type="InterPro" id="IPR008271">
    <property type="entry name" value="Ser/Thr_kinase_AS"/>
</dbReference>
<evidence type="ECO:0000256" key="4">
    <source>
        <dbReference type="ARBA" id="ARBA00022840"/>
    </source>
</evidence>
<dbReference type="KEGG" id="lcre:Pla8534_40080"/>
<dbReference type="SUPFAM" id="SSF56112">
    <property type="entry name" value="Protein kinase-like (PK-like)"/>
    <property type="match status" value="1"/>
</dbReference>
<organism evidence="7 8">
    <name type="scientific">Lignipirellula cremea</name>
    <dbReference type="NCBI Taxonomy" id="2528010"/>
    <lineage>
        <taxon>Bacteria</taxon>
        <taxon>Pseudomonadati</taxon>
        <taxon>Planctomycetota</taxon>
        <taxon>Planctomycetia</taxon>
        <taxon>Pirellulales</taxon>
        <taxon>Pirellulaceae</taxon>
        <taxon>Lignipirellula</taxon>
    </lineage>
</organism>
<dbReference type="PANTHER" id="PTHR43289">
    <property type="entry name" value="MITOGEN-ACTIVATED PROTEIN KINASE KINASE KINASE 20-RELATED"/>
    <property type="match status" value="1"/>
</dbReference>
<dbReference type="EMBL" id="CP036433">
    <property type="protein sequence ID" value="QDU96189.1"/>
    <property type="molecule type" value="Genomic_DNA"/>
</dbReference>
<sequence>MSIIQLTAEEFQQHLIASGLMAAPAAALRCQQLTGDGVMADGESLAKAMLKRGELTSYQARVLLQIRPQPLVFDDYELRDRLGGGSMGYVCRARHRRNGREAAVKILTASASISPTMLRRFRREAKTAFQMQHPNIVTAFTYGEVNDVHFLAMELVDGPDFHRLVNESGPTSPAVAFDYIRQAALGLQHAHQKGVVHRDVKPANLLVDKQGRVKVVDLGLAAIKEEAIGIAASIGQLTQDGQTLGTADYMAPEQALDTHAADQRADIYALGCVWHYLLLGAPPFRRNSLAETLIAHHEAPIPSLRELGAAVTPEHDAVFQKMLAKNRDDRYADLEQMLAALSLCPALGPPPVQAVDPAQESASSPSGAASAEDLLAARKALPVEPATPSLPLPAPLAPDSLPSLAEVEESRTVHGGSATRDTAWSPPWKKFDPLTAFNGPDRAIAAWVLETGGAIVVRTRKQASSPIRSRIAVATELPDDPLVIEQIDWSENPLLGDSDLPKLGDLQHLSVLNLNGCDITSGALESLAKLPALTELHLQRTYVSDDGLYFVSRIPHLTCLDLRGDNLSDFAVDYLVQMRRLQQLHLPGDCFSQRALVRLQRELPACELKLR</sequence>
<evidence type="ECO:0000256" key="1">
    <source>
        <dbReference type="ARBA" id="ARBA00022679"/>
    </source>
</evidence>
<dbReference type="InterPro" id="IPR017441">
    <property type="entry name" value="Protein_kinase_ATP_BS"/>
</dbReference>
<keyword evidence="8" id="KW-1185">Reference proteome</keyword>
<dbReference type="Proteomes" id="UP000317648">
    <property type="component" value="Chromosome"/>
</dbReference>
<dbReference type="PROSITE" id="PS00107">
    <property type="entry name" value="PROTEIN_KINASE_ATP"/>
    <property type="match status" value="1"/>
</dbReference>
<dbReference type="InterPro" id="IPR032675">
    <property type="entry name" value="LRR_dom_sf"/>
</dbReference>
<keyword evidence="4 5" id="KW-0067">ATP-binding</keyword>
<accession>A0A518DWI1</accession>
<keyword evidence="3 7" id="KW-0418">Kinase</keyword>
<name>A0A518DWI1_9BACT</name>
<evidence type="ECO:0000259" key="6">
    <source>
        <dbReference type="PROSITE" id="PS50011"/>
    </source>
</evidence>
<dbReference type="RefSeq" id="WP_145054850.1">
    <property type="nucleotide sequence ID" value="NZ_CP036433.1"/>
</dbReference>
<dbReference type="PROSITE" id="PS50011">
    <property type="entry name" value="PROTEIN_KINASE_DOM"/>
    <property type="match status" value="1"/>
</dbReference>
<keyword evidence="1 7" id="KW-0808">Transferase</keyword>
<dbReference type="Gene3D" id="1.10.510.10">
    <property type="entry name" value="Transferase(Phosphotransferase) domain 1"/>
    <property type="match status" value="1"/>
</dbReference>
<dbReference type="Gene3D" id="3.80.10.10">
    <property type="entry name" value="Ribonuclease Inhibitor"/>
    <property type="match status" value="1"/>
</dbReference>
<evidence type="ECO:0000313" key="8">
    <source>
        <dbReference type="Proteomes" id="UP000317648"/>
    </source>
</evidence>
<feature type="binding site" evidence="5">
    <location>
        <position position="105"/>
    </location>
    <ligand>
        <name>ATP</name>
        <dbReference type="ChEBI" id="CHEBI:30616"/>
    </ligand>
</feature>
<dbReference type="GO" id="GO:0004674">
    <property type="term" value="F:protein serine/threonine kinase activity"/>
    <property type="evidence" value="ECO:0007669"/>
    <property type="project" value="UniProtKB-EC"/>
</dbReference>
<evidence type="ECO:0000256" key="3">
    <source>
        <dbReference type="ARBA" id="ARBA00022777"/>
    </source>
</evidence>
<dbReference type="SMART" id="SM00220">
    <property type="entry name" value="S_TKc"/>
    <property type="match status" value="1"/>
</dbReference>
<proteinExistence type="predicted"/>
<dbReference type="InterPro" id="IPR011009">
    <property type="entry name" value="Kinase-like_dom_sf"/>
</dbReference>
<dbReference type="Pfam" id="PF00069">
    <property type="entry name" value="Pkinase"/>
    <property type="match status" value="1"/>
</dbReference>
<dbReference type="GO" id="GO:0005524">
    <property type="term" value="F:ATP binding"/>
    <property type="evidence" value="ECO:0007669"/>
    <property type="project" value="UniProtKB-UniRule"/>
</dbReference>
<protein>
    <submittedName>
        <fullName evidence="7">Serine/threonine-protein kinase PknB</fullName>
        <ecNumber evidence="7">2.7.11.1</ecNumber>
    </submittedName>
</protein>
<dbReference type="AlphaFoldDB" id="A0A518DWI1"/>
<feature type="domain" description="Protein kinase" evidence="6">
    <location>
        <begin position="76"/>
        <end position="347"/>
    </location>
</feature>
<gene>
    <name evidence="7" type="primary">pknB_15</name>
    <name evidence="7" type="ORF">Pla8534_40080</name>
</gene>
<evidence type="ECO:0000256" key="2">
    <source>
        <dbReference type="ARBA" id="ARBA00022741"/>
    </source>
</evidence>
<dbReference type="OrthoDB" id="6111975at2"/>
<dbReference type="InterPro" id="IPR000719">
    <property type="entry name" value="Prot_kinase_dom"/>
</dbReference>
<dbReference type="Gene3D" id="3.30.200.20">
    <property type="entry name" value="Phosphorylase Kinase, domain 1"/>
    <property type="match status" value="1"/>
</dbReference>
<dbReference type="SUPFAM" id="SSF52047">
    <property type="entry name" value="RNI-like"/>
    <property type="match status" value="1"/>
</dbReference>
<reference evidence="7 8" key="1">
    <citation type="submission" date="2019-02" db="EMBL/GenBank/DDBJ databases">
        <title>Deep-cultivation of Planctomycetes and their phenomic and genomic characterization uncovers novel biology.</title>
        <authorList>
            <person name="Wiegand S."/>
            <person name="Jogler M."/>
            <person name="Boedeker C."/>
            <person name="Pinto D."/>
            <person name="Vollmers J."/>
            <person name="Rivas-Marin E."/>
            <person name="Kohn T."/>
            <person name="Peeters S.H."/>
            <person name="Heuer A."/>
            <person name="Rast P."/>
            <person name="Oberbeckmann S."/>
            <person name="Bunk B."/>
            <person name="Jeske O."/>
            <person name="Meyerdierks A."/>
            <person name="Storesund J.E."/>
            <person name="Kallscheuer N."/>
            <person name="Luecker S."/>
            <person name="Lage O.M."/>
            <person name="Pohl T."/>
            <person name="Merkel B.J."/>
            <person name="Hornburger P."/>
            <person name="Mueller R.-W."/>
            <person name="Bruemmer F."/>
            <person name="Labrenz M."/>
            <person name="Spormann A.M."/>
            <person name="Op den Camp H."/>
            <person name="Overmann J."/>
            <person name="Amann R."/>
            <person name="Jetten M.S.M."/>
            <person name="Mascher T."/>
            <person name="Medema M.H."/>
            <person name="Devos D.P."/>
            <person name="Kaster A.-K."/>
            <person name="Ovreas L."/>
            <person name="Rohde M."/>
            <person name="Galperin M.Y."/>
            <person name="Jogler C."/>
        </authorList>
    </citation>
    <scope>NUCLEOTIDE SEQUENCE [LARGE SCALE GENOMIC DNA]</scope>
    <source>
        <strain evidence="7 8">Pla85_3_4</strain>
    </source>
</reference>
<dbReference type="PANTHER" id="PTHR43289:SF6">
    <property type="entry name" value="SERINE_THREONINE-PROTEIN KINASE NEKL-3"/>
    <property type="match status" value="1"/>
</dbReference>
<dbReference type="PROSITE" id="PS00108">
    <property type="entry name" value="PROTEIN_KINASE_ST"/>
    <property type="match status" value="1"/>
</dbReference>
<dbReference type="EC" id="2.7.11.1" evidence="7"/>
<dbReference type="CDD" id="cd14014">
    <property type="entry name" value="STKc_PknB_like"/>
    <property type="match status" value="1"/>
</dbReference>
<evidence type="ECO:0000256" key="5">
    <source>
        <dbReference type="PROSITE-ProRule" id="PRU10141"/>
    </source>
</evidence>